<evidence type="ECO:0000259" key="5">
    <source>
        <dbReference type="SMART" id="SM00382"/>
    </source>
</evidence>
<reference evidence="6 7" key="1">
    <citation type="journal article" date="2021" name="bioRxiv">
        <title>Unique metabolic strategies in Hadean analogues reveal hints for primordial physiology.</title>
        <authorList>
            <person name="Nobu M.K."/>
            <person name="Nakai R."/>
            <person name="Tamazawa S."/>
            <person name="Mori H."/>
            <person name="Toyoda A."/>
            <person name="Ijiri A."/>
            <person name="Suzuki S."/>
            <person name="Kurokawa K."/>
            <person name="Kamagata Y."/>
            <person name="Tamaki H."/>
        </authorList>
    </citation>
    <scope>NUCLEOTIDE SEQUENCE [LARGE SCALE GENOMIC DNA]</scope>
    <source>
        <strain evidence="6">BS525</strain>
    </source>
</reference>
<dbReference type="InterPro" id="IPR050168">
    <property type="entry name" value="AAA_ATPase_domain"/>
</dbReference>
<dbReference type="GO" id="GO:0008237">
    <property type="term" value="F:metallopeptidase activity"/>
    <property type="evidence" value="ECO:0007669"/>
    <property type="project" value="UniProtKB-KW"/>
</dbReference>
<dbReference type="PANTHER" id="PTHR23077">
    <property type="entry name" value="AAA-FAMILY ATPASE"/>
    <property type="match status" value="1"/>
</dbReference>
<dbReference type="EC" id="3.4.24.-" evidence="6"/>
<dbReference type="Gene3D" id="1.10.8.60">
    <property type="match status" value="1"/>
</dbReference>
<keyword evidence="3 4" id="KW-0067">ATP-binding</keyword>
<dbReference type="Pfam" id="PF00004">
    <property type="entry name" value="AAA"/>
    <property type="match status" value="1"/>
</dbReference>
<dbReference type="InterPro" id="IPR003959">
    <property type="entry name" value="ATPase_AAA_core"/>
</dbReference>
<comment type="caution">
    <text evidence="6">The sequence shown here is derived from an EMBL/GenBank/DDBJ whole genome shotgun (WGS) entry which is preliminary data.</text>
</comment>
<dbReference type="InterPro" id="IPR041569">
    <property type="entry name" value="AAA_lid_3"/>
</dbReference>
<dbReference type="Proteomes" id="UP000811545">
    <property type="component" value="Unassembled WGS sequence"/>
</dbReference>
<evidence type="ECO:0000313" key="7">
    <source>
        <dbReference type="Proteomes" id="UP000811545"/>
    </source>
</evidence>
<evidence type="ECO:0000256" key="2">
    <source>
        <dbReference type="ARBA" id="ARBA00022741"/>
    </source>
</evidence>
<sequence length="290" mass="32421">MKLEVTMDNFRDAMKEVEPSAIREVFVEIPDVKWSDVGGLEYIKKTLIETVEWPLKYSDLFKKANTKPPKGILFYGSSGTGKTLIAKAVANESGVNFISIKGPALISKFVGESERGIREIFRKAKQASPCVLFFDELDAIVPIRSGQDTSHVTERVISQFLTELDGIEELKGVLVLGATNRLDIIDPAVLRPGRFDSLLELPIPGQNSRLEIFKIHTKGKPLDKDIDFKELVDETDKLTGADIESIVRSASMLAIREVVDEEKGKVTKEKLKTFTIKKKHFCEAVKLVKK</sequence>
<feature type="domain" description="AAA+ ATPase" evidence="5">
    <location>
        <begin position="68"/>
        <end position="205"/>
    </location>
</feature>
<organism evidence="6 7">
    <name type="scientific">Psychracetigena formicireducens</name>
    <dbReference type="NCBI Taxonomy" id="2986056"/>
    <lineage>
        <taxon>Bacteria</taxon>
        <taxon>Bacillati</taxon>
        <taxon>Candidatus Lithacetigenota</taxon>
        <taxon>Candidatus Psychracetigena</taxon>
    </lineage>
</organism>
<keyword evidence="6" id="KW-0482">Metalloprotease</keyword>
<dbReference type="FunFam" id="1.10.8.60:FF:000105">
    <property type="entry name" value="PeRoXisome assembly factor"/>
    <property type="match status" value="1"/>
</dbReference>
<dbReference type="SUPFAM" id="SSF52540">
    <property type="entry name" value="P-loop containing nucleoside triphosphate hydrolases"/>
    <property type="match status" value="1"/>
</dbReference>
<dbReference type="InterPro" id="IPR003593">
    <property type="entry name" value="AAA+_ATPase"/>
</dbReference>
<comment type="similarity">
    <text evidence="4">Belongs to the AAA ATPase family.</text>
</comment>
<evidence type="ECO:0000256" key="4">
    <source>
        <dbReference type="RuleBase" id="RU003651"/>
    </source>
</evidence>
<protein>
    <submittedName>
        <fullName evidence="6">ATP-dependent zinc metalloprotease FtsH 3</fullName>
        <ecNumber evidence="6">3.4.24.-</ecNumber>
    </submittedName>
</protein>
<dbReference type="FunFam" id="3.40.50.300:FF:000018">
    <property type="entry name" value="Cell division control 48"/>
    <property type="match status" value="1"/>
</dbReference>
<dbReference type="PROSITE" id="PS00674">
    <property type="entry name" value="AAA"/>
    <property type="match status" value="1"/>
</dbReference>
<evidence type="ECO:0000313" key="6">
    <source>
        <dbReference type="EMBL" id="MBT9146098.1"/>
    </source>
</evidence>
<gene>
    <name evidence="6" type="primary">ftsH3_2</name>
    <name evidence="6" type="ORF">DDT42_01978</name>
</gene>
<keyword evidence="6" id="KW-0378">Hydrolase</keyword>
<dbReference type="GO" id="GO:0005524">
    <property type="term" value="F:ATP binding"/>
    <property type="evidence" value="ECO:0007669"/>
    <property type="project" value="UniProtKB-KW"/>
</dbReference>
<dbReference type="Pfam" id="PF17862">
    <property type="entry name" value="AAA_lid_3"/>
    <property type="match status" value="1"/>
</dbReference>
<dbReference type="PANTHER" id="PTHR23077:SF171">
    <property type="entry name" value="NUCLEAR VALOSIN-CONTAINING PROTEIN-LIKE"/>
    <property type="match status" value="1"/>
</dbReference>
<name>A0A9E2F7Y6_PSYF1</name>
<dbReference type="InterPro" id="IPR003960">
    <property type="entry name" value="ATPase_AAA_CS"/>
</dbReference>
<dbReference type="InterPro" id="IPR027417">
    <property type="entry name" value="P-loop_NTPase"/>
</dbReference>
<proteinExistence type="inferred from homology"/>
<keyword evidence="6" id="KW-0645">Protease</keyword>
<evidence type="ECO:0000256" key="3">
    <source>
        <dbReference type="ARBA" id="ARBA00022840"/>
    </source>
</evidence>
<dbReference type="GO" id="GO:0016887">
    <property type="term" value="F:ATP hydrolysis activity"/>
    <property type="evidence" value="ECO:0007669"/>
    <property type="project" value="InterPro"/>
</dbReference>
<dbReference type="AlphaFoldDB" id="A0A9E2F7Y6"/>
<evidence type="ECO:0000256" key="1">
    <source>
        <dbReference type="ARBA" id="ARBA00022737"/>
    </source>
</evidence>
<keyword evidence="1" id="KW-0677">Repeat</keyword>
<accession>A0A9E2F7Y6</accession>
<dbReference type="Gene3D" id="3.40.50.300">
    <property type="entry name" value="P-loop containing nucleotide triphosphate hydrolases"/>
    <property type="match status" value="1"/>
</dbReference>
<keyword evidence="2 4" id="KW-0547">Nucleotide-binding</keyword>
<dbReference type="EMBL" id="QLTW01000315">
    <property type="protein sequence ID" value="MBT9146098.1"/>
    <property type="molecule type" value="Genomic_DNA"/>
</dbReference>
<dbReference type="SMART" id="SM00382">
    <property type="entry name" value="AAA"/>
    <property type="match status" value="1"/>
</dbReference>
<dbReference type="CDD" id="cd19511">
    <property type="entry name" value="RecA-like_CDC48_r2-like"/>
    <property type="match status" value="1"/>
</dbReference>